<feature type="compositionally biased region" description="Basic and acidic residues" evidence="8">
    <location>
        <begin position="844"/>
        <end position="854"/>
    </location>
</feature>
<evidence type="ECO:0000256" key="8">
    <source>
        <dbReference type="SAM" id="MobiDB-lite"/>
    </source>
</evidence>
<evidence type="ECO:0000259" key="10">
    <source>
        <dbReference type="Pfam" id="PF07779"/>
    </source>
</evidence>
<name>A0A9P4JF07_9PLEO</name>
<keyword evidence="4 9" id="KW-0812">Transmembrane</keyword>
<dbReference type="PANTHER" id="PTHR13533:SF1">
    <property type="entry name" value="N-ACETYLNEURAMINATE 9-O-ACETYLTRANSFERASE"/>
    <property type="match status" value="1"/>
</dbReference>
<protein>
    <submittedName>
        <fullName evidence="11">Cas1p-domain-containing protein</fullName>
    </submittedName>
</protein>
<keyword evidence="5 9" id="KW-1133">Transmembrane helix</keyword>
<feature type="transmembrane region" description="Helical" evidence="9">
    <location>
        <begin position="698"/>
        <end position="723"/>
    </location>
</feature>
<evidence type="ECO:0000256" key="3">
    <source>
        <dbReference type="ARBA" id="ARBA00022679"/>
    </source>
</evidence>
<proteinExistence type="inferred from homology"/>
<dbReference type="GO" id="GO:0016020">
    <property type="term" value="C:membrane"/>
    <property type="evidence" value="ECO:0007669"/>
    <property type="project" value="UniProtKB-SubCell"/>
</dbReference>
<feature type="region of interest" description="Disordered" evidence="8">
    <location>
        <begin position="169"/>
        <end position="194"/>
    </location>
</feature>
<feature type="transmembrane region" description="Helical" evidence="9">
    <location>
        <begin position="363"/>
        <end position="382"/>
    </location>
</feature>
<accession>A0A9P4JF07</accession>
<evidence type="ECO:0000313" key="11">
    <source>
        <dbReference type="EMBL" id="KAF2196054.1"/>
    </source>
</evidence>
<keyword evidence="3" id="KW-0808">Transferase</keyword>
<dbReference type="InterPro" id="IPR012419">
    <property type="entry name" value="Cas1_AcylTrans_dom"/>
</dbReference>
<dbReference type="GO" id="GO:0005794">
    <property type="term" value="C:Golgi apparatus"/>
    <property type="evidence" value="ECO:0007669"/>
    <property type="project" value="UniProtKB-ARBA"/>
</dbReference>
<dbReference type="GO" id="GO:0016740">
    <property type="term" value="F:transferase activity"/>
    <property type="evidence" value="ECO:0007669"/>
    <property type="project" value="UniProtKB-KW"/>
</dbReference>
<evidence type="ECO:0000256" key="4">
    <source>
        <dbReference type="ARBA" id="ARBA00022692"/>
    </source>
</evidence>
<feature type="transmembrane region" description="Helical" evidence="9">
    <location>
        <begin position="529"/>
        <end position="548"/>
    </location>
</feature>
<evidence type="ECO:0000256" key="5">
    <source>
        <dbReference type="ARBA" id="ARBA00022989"/>
    </source>
</evidence>
<feature type="transmembrane region" description="Helical" evidence="9">
    <location>
        <begin position="420"/>
        <end position="438"/>
    </location>
</feature>
<comment type="caution">
    <text evidence="11">The sequence shown here is derived from an EMBL/GenBank/DDBJ whole genome shotgun (WGS) entry which is preliminary data.</text>
</comment>
<dbReference type="Proteomes" id="UP000799536">
    <property type="component" value="Unassembled WGS sequence"/>
</dbReference>
<feature type="transmembrane region" description="Helical" evidence="9">
    <location>
        <begin position="458"/>
        <end position="478"/>
    </location>
</feature>
<dbReference type="Pfam" id="PF07779">
    <property type="entry name" value="Cas1_AcylT"/>
    <property type="match status" value="1"/>
</dbReference>
<evidence type="ECO:0000256" key="7">
    <source>
        <dbReference type="ARBA" id="ARBA00023180"/>
    </source>
</evidence>
<comment type="similarity">
    <text evidence="2">Belongs to the PC-esterase family. CASD1 subfamily.</text>
</comment>
<feature type="transmembrane region" description="Helical" evidence="9">
    <location>
        <begin position="656"/>
        <end position="678"/>
    </location>
</feature>
<evidence type="ECO:0000256" key="2">
    <source>
        <dbReference type="ARBA" id="ARBA00010666"/>
    </source>
</evidence>
<dbReference type="GO" id="GO:0005975">
    <property type="term" value="P:carbohydrate metabolic process"/>
    <property type="evidence" value="ECO:0007669"/>
    <property type="project" value="UniProtKB-ARBA"/>
</dbReference>
<keyword evidence="12" id="KW-1185">Reference proteome</keyword>
<evidence type="ECO:0000313" key="12">
    <source>
        <dbReference type="Proteomes" id="UP000799536"/>
    </source>
</evidence>
<sequence>MPRLRIPRPSSLAGVFDRTCFVLVILLLAATQYKQFVYNSLDPNKCEALLHHGQWLDSPNRNPPHRPFHNWQPPGCMLHNYRGDKIAKCNGNGKILFVGDSYMRQIFWAAVKKLDRHYAHKARAKQLVDMHSDISYSKNGANLKFLWDPWLNGSALFGELEDYRRRQGPEFKEEVTKQELGSGSGSGRGSGRYTEPSRSVVILVGGGLWQARHVHQGALKHFKDSIDNITATAYPTGTMASLRTIPLSSQEGIQDQLFFAPVLEPRYELLSPSRERTIIPEKIDGMNSYLEELSLHRDLNVIWSYANMTRGIPEVYLESGIHVIDSVAERMADVLLNLRCNAKATYQNGYHNRTCCTGYPPMNMVQILTFFGFVLAMFVAALKGNKGSSGTNNPIQGRSEKNNVGRWWLRTQASMDNTRSALPAFYFLGLFLCFCFMADRTHALNKVLKQYDVLEFRALFLVAFIPCALVIRGPPSILGRRRSSPSQGTSTQQSFLPRSQAEEWKGWMQVYVLVYSYTSAGNELDFYEVLRILIACYLFLTGYGHTMYFLHKQDYSLQRVAMVLLRLNLLAVSLSFMVVRPYVSYSFAPLASFWFLVVYFTLRLLRRCNDCLPLLVGKIILSAVVVTFLVHTNGLLDLIFSLFDKTFHATWHTDEWRSMLSVDIYIVYVGMLVAVLHLRISRLLAQPSRSDRLFTEVVLHYFWVLKFLAVVLSGIAIPVFWILTRRSPDKRDYDWWMPILSWVPVLGFAVLRNSTQFLRNHHSAAFAWLGRHSLECWLLSQHLWMAGDGSGILSTGLWDGDGTLWNDRWRDLLLFTGLLFWVVGRVREASATITAWVTRGTGEEMEVKDKKHPETSGSELRLPDYGNAGLPSPSVSGDKGGEGFDGMKGGAWRGWGLKRRLVVLGVGLWVCSLLS</sequence>
<feature type="transmembrane region" description="Helical" evidence="9">
    <location>
        <begin position="735"/>
        <end position="751"/>
    </location>
</feature>
<reference evidence="11" key="1">
    <citation type="journal article" date="2020" name="Stud. Mycol.">
        <title>101 Dothideomycetes genomes: a test case for predicting lifestyles and emergence of pathogens.</title>
        <authorList>
            <person name="Haridas S."/>
            <person name="Albert R."/>
            <person name="Binder M."/>
            <person name="Bloem J."/>
            <person name="Labutti K."/>
            <person name="Salamov A."/>
            <person name="Andreopoulos B."/>
            <person name="Baker S."/>
            <person name="Barry K."/>
            <person name="Bills G."/>
            <person name="Bluhm B."/>
            <person name="Cannon C."/>
            <person name="Castanera R."/>
            <person name="Culley D."/>
            <person name="Daum C."/>
            <person name="Ezra D."/>
            <person name="Gonzalez J."/>
            <person name="Henrissat B."/>
            <person name="Kuo A."/>
            <person name="Liang C."/>
            <person name="Lipzen A."/>
            <person name="Lutzoni F."/>
            <person name="Magnuson J."/>
            <person name="Mondo S."/>
            <person name="Nolan M."/>
            <person name="Ohm R."/>
            <person name="Pangilinan J."/>
            <person name="Park H.-J."/>
            <person name="Ramirez L."/>
            <person name="Alfaro M."/>
            <person name="Sun H."/>
            <person name="Tritt A."/>
            <person name="Yoshinaga Y."/>
            <person name="Zwiers L.-H."/>
            <person name="Turgeon B."/>
            <person name="Goodwin S."/>
            <person name="Spatafora J."/>
            <person name="Crous P."/>
            <person name="Grigoriev I."/>
        </authorList>
    </citation>
    <scope>NUCLEOTIDE SEQUENCE</scope>
    <source>
        <strain evidence="11">ATCC 74209</strain>
    </source>
</reference>
<keyword evidence="7" id="KW-0325">Glycoprotein</keyword>
<feature type="domain" description="Cas1p 10 TM acyl transferase" evidence="10">
    <location>
        <begin position="351"/>
        <end position="794"/>
    </location>
</feature>
<feature type="transmembrane region" description="Helical" evidence="9">
    <location>
        <begin position="614"/>
        <end position="636"/>
    </location>
</feature>
<comment type="subcellular location">
    <subcellularLocation>
        <location evidence="1">Membrane</location>
        <topology evidence="1">Multi-pass membrane protein</topology>
    </subcellularLocation>
</comment>
<evidence type="ECO:0000256" key="1">
    <source>
        <dbReference type="ARBA" id="ARBA00004141"/>
    </source>
</evidence>
<dbReference type="OrthoDB" id="1932925at2759"/>
<dbReference type="EMBL" id="ML994501">
    <property type="protein sequence ID" value="KAF2196054.1"/>
    <property type="molecule type" value="Genomic_DNA"/>
</dbReference>
<organism evidence="11 12">
    <name type="scientific">Delitschia confertaspora ATCC 74209</name>
    <dbReference type="NCBI Taxonomy" id="1513339"/>
    <lineage>
        <taxon>Eukaryota</taxon>
        <taxon>Fungi</taxon>
        <taxon>Dikarya</taxon>
        <taxon>Ascomycota</taxon>
        <taxon>Pezizomycotina</taxon>
        <taxon>Dothideomycetes</taxon>
        <taxon>Pleosporomycetidae</taxon>
        <taxon>Pleosporales</taxon>
        <taxon>Delitschiaceae</taxon>
        <taxon>Delitschia</taxon>
    </lineage>
</organism>
<feature type="transmembrane region" description="Helical" evidence="9">
    <location>
        <begin position="585"/>
        <end position="602"/>
    </location>
</feature>
<gene>
    <name evidence="11" type="ORF">GQ43DRAFT_485245</name>
</gene>
<dbReference type="AlphaFoldDB" id="A0A9P4JF07"/>
<feature type="region of interest" description="Disordered" evidence="8">
    <location>
        <begin position="844"/>
        <end position="881"/>
    </location>
</feature>
<evidence type="ECO:0000256" key="6">
    <source>
        <dbReference type="ARBA" id="ARBA00023136"/>
    </source>
</evidence>
<dbReference type="PANTHER" id="PTHR13533">
    <property type="entry name" value="N-ACETYLNEURAMINATE 9-O-ACETYLTRANSFERASE"/>
    <property type="match status" value="1"/>
</dbReference>
<evidence type="ECO:0000256" key="9">
    <source>
        <dbReference type="SAM" id="Phobius"/>
    </source>
</evidence>
<keyword evidence="6 9" id="KW-0472">Membrane</keyword>